<organism evidence="2 3">
    <name type="scientific">Candidatus Komeilibacteria bacterium CG11_big_fil_rev_8_21_14_0_20_36_20</name>
    <dbReference type="NCBI Taxonomy" id="1974477"/>
    <lineage>
        <taxon>Bacteria</taxon>
        <taxon>Candidatus Komeiliibacteriota</taxon>
    </lineage>
</organism>
<accession>A0A2H0ND87</accession>
<dbReference type="Gene3D" id="3.30.700.10">
    <property type="entry name" value="Glycoprotein, Type 4 Pilin"/>
    <property type="match status" value="1"/>
</dbReference>
<dbReference type="AlphaFoldDB" id="A0A2H0ND87"/>
<evidence type="ECO:0000256" key="1">
    <source>
        <dbReference type="SAM" id="Phobius"/>
    </source>
</evidence>
<dbReference type="Proteomes" id="UP000230564">
    <property type="component" value="Unassembled WGS sequence"/>
</dbReference>
<reference evidence="2 3" key="1">
    <citation type="submission" date="2017-09" db="EMBL/GenBank/DDBJ databases">
        <title>Depth-based differentiation of microbial function through sediment-hosted aquifers and enrichment of novel symbionts in the deep terrestrial subsurface.</title>
        <authorList>
            <person name="Probst A.J."/>
            <person name="Ladd B."/>
            <person name="Jarett J.K."/>
            <person name="Geller-Mcgrath D.E."/>
            <person name="Sieber C.M."/>
            <person name="Emerson J.B."/>
            <person name="Anantharaman K."/>
            <person name="Thomas B.C."/>
            <person name="Malmstrom R."/>
            <person name="Stieglmeier M."/>
            <person name="Klingl A."/>
            <person name="Woyke T."/>
            <person name="Ryan C.M."/>
            <person name="Banfield J.F."/>
        </authorList>
    </citation>
    <scope>NUCLEOTIDE SEQUENCE [LARGE SCALE GENOMIC DNA]</scope>
    <source>
        <strain evidence="2">CG11_big_fil_rev_8_21_14_0_20_36_20</strain>
    </source>
</reference>
<evidence type="ECO:0000313" key="3">
    <source>
        <dbReference type="Proteomes" id="UP000230564"/>
    </source>
</evidence>
<dbReference type="InterPro" id="IPR045584">
    <property type="entry name" value="Pilin-like"/>
</dbReference>
<dbReference type="SUPFAM" id="SSF54523">
    <property type="entry name" value="Pili subunits"/>
    <property type="match status" value="1"/>
</dbReference>
<evidence type="ECO:0008006" key="4">
    <source>
        <dbReference type="Google" id="ProtNLM"/>
    </source>
</evidence>
<protein>
    <recommendedName>
        <fullName evidence="4">Type II secretion system protein GspG C-terminal domain-containing protein</fullName>
    </recommendedName>
</protein>
<dbReference type="PANTHER" id="PTHR30093">
    <property type="entry name" value="GENERAL SECRETION PATHWAY PROTEIN G"/>
    <property type="match status" value="1"/>
</dbReference>
<sequence length="157" mass="16503">MKNKTFRQSSLQVRFSEPKAERVGFTLVELLVVIAIIGILSSVAIVNLNSAREKARTAALEQALGAAIPGAVFCIQSDDNLLDDANSPCSTSFPPAGTTWQSGDDMCSGGPLWPILPDGATPLTCGSNINTGYFAFAAQSVDGVIVACTNSQGCFEW</sequence>
<proteinExistence type="predicted"/>
<dbReference type="Pfam" id="PF07963">
    <property type="entry name" value="N_methyl"/>
    <property type="match status" value="1"/>
</dbReference>
<keyword evidence="1" id="KW-0812">Transmembrane</keyword>
<dbReference type="InterPro" id="IPR012902">
    <property type="entry name" value="N_methyl_site"/>
</dbReference>
<keyword evidence="1" id="KW-1133">Transmembrane helix</keyword>
<comment type="caution">
    <text evidence="2">The sequence shown here is derived from an EMBL/GenBank/DDBJ whole genome shotgun (WGS) entry which is preliminary data.</text>
</comment>
<dbReference type="NCBIfam" id="TIGR02532">
    <property type="entry name" value="IV_pilin_GFxxxE"/>
    <property type="match status" value="1"/>
</dbReference>
<feature type="transmembrane region" description="Helical" evidence="1">
    <location>
        <begin position="23"/>
        <end position="46"/>
    </location>
</feature>
<keyword evidence="1" id="KW-0472">Membrane</keyword>
<name>A0A2H0ND87_9BACT</name>
<evidence type="ECO:0000313" key="2">
    <source>
        <dbReference type="EMBL" id="PIR06859.1"/>
    </source>
</evidence>
<dbReference type="EMBL" id="PCWQ01000008">
    <property type="protein sequence ID" value="PIR06859.1"/>
    <property type="molecule type" value="Genomic_DNA"/>
</dbReference>
<gene>
    <name evidence="2" type="ORF">COV55_02015</name>
</gene>